<evidence type="ECO:0000256" key="6">
    <source>
        <dbReference type="ARBA" id="ARBA00023136"/>
    </source>
</evidence>
<feature type="chain" id="PRO_5044773880" description="Protein sleepless" evidence="9">
    <location>
        <begin position="25"/>
        <end position="178"/>
    </location>
</feature>
<dbReference type="InterPro" id="IPR031424">
    <property type="entry name" value="QVR-like"/>
</dbReference>
<proteinExistence type="predicted"/>
<keyword evidence="5" id="KW-1133">Transmembrane helix</keyword>
<keyword evidence="7" id="KW-0325">Glycoprotein</keyword>
<evidence type="ECO:0000256" key="4">
    <source>
        <dbReference type="ARBA" id="ARBA00022729"/>
    </source>
</evidence>
<dbReference type="InterPro" id="IPR050975">
    <property type="entry name" value="Sleep_regulator"/>
</dbReference>
<accession>A0ABD2N5Z7</accession>
<name>A0ABD2N5Z7_9CUCU</name>
<protein>
    <recommendedName>
        <fullName evidence="12">Protein sleepless</fullName>
    </recommendedName>
</protein>
<keyword evidence="2" id="KW-0336">GPI-anchor</keyword>
<organism evidence="10 11">
    <name type="scientific">Cryptolaemus montrouzieri</name>
    <dbReference type="NCBI Taxonomy" id="559131"/>
    <lineage>
        <taxon>Eukaryota</taxon>
        <taxon>Metazoa</taxon>
        <taxon>Ecdysozoa</taxon>
        <taxon>Arthropoda</taxon>
        <taxon>Hexapoda</taxon>
        <taxon>Insecta</taxon>
        <taxon>Pterygota</taxon>
        <taxon>Neoptera</taxon>
        <taxon>Endopterygota</taxon>
        <taxon>Coleoptera</taxon>
        <taxon>Polyphaga</taxon>
        <taxon>Cucujiformia</taxon>
        <taxon>Coccinelloidea</taxon>
        <taxon>Coccinellidae</taxon>
        <taxon>Scymninae</taxon>
        <taxon>Scymnini</taxon>
        <taxon>Cryptolaemus</taxon>
    </lineage>
</organism>
<keyword evidence="8" id="KW-0449">Lipoprotein</keyword>
<dbReference type="Pfam" id="PF17064">
    <property type="entry name" value="QVR"/>
    <property type="match status" value="1"/>
</dbReference>
<evidence type="ECO:0000256" key="2">
    <source>
        <dbReference type="ARBA" id="ARBA00022622"/>
    </source>
</evidence>
<dbReference type="PANTHER" id="PTHR33562:SF29">
    <property type="entry name" value="PROTEIN SLEEPLESS"/>
    <property type="match status" value="1"/>
</dbReference>
<evidence type="ECO:0000256" key="8">
    <source>
        <dbReference type="ARBA" id="ARBA00023288"/>
    </source>
</evidence>
<dbReference type="EMBL" id="JABFTP020000062">
    <property type="protein sequence ID" value="KAL3274097.1"/>
    <property type="molecule type" value="Genomic_DNA"/>
</dbReference>
<feature type="signal peptide" evidence="9">
    <location>
        <begin position="1"/>
        <end position="24"/>
    </location>
</feature>
<dbReference type="Proteomes" id="UP001516400">
    <property type="component" value="Unassembled WGS sequence"/>
</dbReference>
<dbReference type="AlphaFoldDB" id="A0ABD2N5Z7"/>
<evidence type="ECO:0000256" key="9">
    <source>
        <dbReference type="SAM" id="SignalP"/>
    </source>
</evidence>
<evidence type="ECO:0000256" key="3">
    <source>
        <dbReference type="ARBA" id="ARBA00022692"/>
    </source>
</evidence>
<evidence type="ECO:0000313" key="11">
    <source>
        <dbReference type="Proteomes" id="UP001516400"/>
    </source>
</evidence>
<reference evidence="10 11" key="1">
    <citation type="journal article" date="2021" name="BMC Biol.">
        <title>Horizontally acquired antibacterial genes associated with adaptive radiation of ladybird beetles.</title>
        <authorList>
            <person name="Li H.S."/>
            <person name="Tang X.F."/>
            <person name="Huang Y.H."/>
            <person name="Xu Z.Y."/>
            <person name="Chen M.L."/>
            <person name="Du X.Y."/>
            <person name="Qiu B.Y."/>
            <person name="Chen P.T."/>
            <person name="Zhang W."/>
            <person name="Slipinski A."/>
            <person name="Escalona H.E."/>
            <person name="Waterhouse R.M."/>
            <person name="Zwick A."/>
            <person name="Pang H."/>
        </authorList>
    </citation>
    <scope>NUCLEOTIDE SEQUENCE [LARGE SCALE GENOMIC DNA]</scope>
    <source>
        <strain evidence="10">SYSU2018</strain>
    </source>
</reference>
<keyword evidence="4 9" id="KW-0732">Signal</keyword>
<gene>
    <name evidence="10" type="ORF">HHI36_015513</name>
</gene>
<evidence type="ECO:0000256" key="1">
    <source>
        <dbReference type="ARBA" id="ARBA00004589"/>
    </source>
</evidence>
<evidence type="ECO:0000256" key="7">
    <source>
        <dbReference type="ARBA" id="ARBA00023180"/>
    </source>
</evidence>
<dbReference type="GO" id="GO:0098552">
    <property type="term" value="C:side of membrane"/>
    <property type="evidence" value="ECO:0007669"/>
    <property type="project" value="UniProtKB-KW"/>
</dbReference>
<keyword evidence="6" id="KW-0472">Membrane</keyword>
<dbReference type="PANTHER" id="PTHR33562">
    <property type="entry name" value="ATILLA, ISOFORM B-RELATED-RELATED"/>
    <property type="match status" value="1"/>
</dbReference>
<evidence type="ECO:0000256" key="5">
    <source>
        <dbReference type="ARBA" id="ARBA00022989"/>
    </source>
</evidence>
<sequence>MVKSLIQTVGCVLVFIFFIDHSLAIECYTCSTKRNPEACLRPEKNNIPRKHCNKSSLNDTLYLAKEIDPGFSEIFEVELSALDPMVSTTCLKQITRVGEKKIILRGCQLVSLPGNLNVCNKVKKYERNNLRTTFCELCSNRDGCNSSPKVGSHVEMILSSIFFTICIITSNYYKVLHC</sequence>
<comment type="subcellular location">
    <subcellularLocation>
        <location evidence="1">Membrane</location>
        <topology evidence="1">Lipid-anchor</topology>
        <topology evidence="1">GPI-anchor</topology>
    </subcellularLocation>
</comment>
<keyword evidence="3" id="KW-0812">Transmembrane</keyword>
<comment type="caution">
    <text evidence="10">The sequence shown here is derived from an EMBL/GenBank/DDBJ whole genome shotgun (WGS) entry which is preliminary data.</text>
</comment>
<keyword evidence="11" id="KW-1185">Reference proteome</keyword>
<evidence type="ECO:0000313" key="10">
    <source>
        <dbReference type="EMBL" id="KAL3274097.1"/>
    </source>
</evidence>
<evidence type="ECO:0008006" key="12">
    <source>
        <dbReference type="Google" id="ProtNLM"/>
    </source>
</evidence>